<dbReference type="EMBL" id="OCMT01000001">
    <property type="protein sequence ID" value="SOD11700.1"/>
    <property type="molecule type" value="Genomic_DNA"/>
</dbReference>
<reference evidence="2" key="1">
    <citation type="submission" date="2017-09" db="EMBL/GenBank/DDBJ databases">
        <authorList>
            <person name="Varghese N."/>
            <person name="Submissions S."/>
        </authorList>
    </citation>
    <scope>NUCLEOTIDE SEQUENCE [LARGE SCALE GENOMIC DNA]</scope>
    <source>
        <strain evidence="2">CGMCC 1.12803</strain>
    </source>
</reference>
<dbReference type="Proteomes" id="UP000219281">
    <property type="component" value="Unassembled WGS sequence"/>
</dbReference>
<dbReference type="RefSeq" id="WP_097127850.1">
    <property type="nucleotide sequence ID" value="NZ_OCMT01000001.1"/>
</dbReference>
<dbReference type="AlphaFoldDB" id="A0A285ZPY8"/>
<accession>A0A285ZPY8</accession>
<proteinExistence type="predicted"/>
<name>A0A285ZPY8_9SPHI</name>
<dbReference type="OrthoDB" id="9811560at2"/>
<keyword evidence="2" id="KW-1185">Reference proteome</keyword>
<evidence type="ECO:0000313" key="1">
    <source>
        <dbReference type="EMBL" id="SOD11700.1"/>
    </source>
</evidence>
<sequence>MLYILNRESWLAEIKLTRRMLLNEQEVIVDALAKVYACEPVYFIFKRKDKIIISFIAFTKGQRLFQPIHFFYSAFWVDSGLSDRVYAASLFEFIEELKKRYKNIHITLPIEIKDIRPFLWQGFSVENRYTYLKQTNELSYGKYMERKLGKAEELPLKFVEEKIDAAAIDLNLGLLKKLSFSKTSLKDIKELLKSLSSTTYLVSFNVYLDEKLLISDILLKDEEHHLIYEILKNSLKGEDNIQSIAYHRLFQYYAKEGFSVIDLMGADMQSISKFKAGFNPTLTPHFVVKYSWVKNATSKLKTSAKTIVKGLIR</sequence>
<gene>
    <name evidence="1" type="ORF">SAMN06297358_0288</name>
</gene>
<evidence type="ECO:0000313" key="2">
    <source>
        <dbReference type="Proteomes" id="UP000219281"/>
    </source>
</evidence>
<dbReference type="Gene3D" id="3.40.630.30">
    <property type="match status" value="1"/>
</dbReference>
<evidence type="ECO:0008006" key="3">
    <source>
        <dbReference type="Google" id="ProtNLM"/>
    </source>
</evidence>
<organism evidence="1 2">
    <name type="scientific">Pedobacter xixiisoli</name>
    <dbReference type="NCBI Taxonomy" id="1476464"/>
    <lineage>
        <taxon>Bacteria</taxon>
        <taxon>Pseudomonadati</taxon>
        <taxon>Bacteroidota</taxon>
        <taxon>Sphingobacteriia</taxon>
        <taxon>Sphingobacteriales</taxon>
        <taxon>Sphingobacteriaceae</taxon>
        <taxon>Pedobacter</taxon>
    </lineage>
</organism>
<protein>
    <recommendedName>
        <fullName evidence="3">Acetyltransferase (GNAT) domain-containing protein</fullName>
    </recommendedName>
</protein>